<keyword evidence="1" id="KW-1133">Transmembrane helix</keyword>
<reference evidence="2 3" key="1">
    <citation type="submission" date="2020-01" db="EMBL/GenBank/DDBJ databases">
        <title>Genome analysis.</title>
        <authorList>
            <person name="Wu S."/>
            <person name="Wang G."/>
        </authorList>
    </citation>
    <scope>NUCLEOTIDE SEQUENCE [LARGE SCALE GENOMIC DNA]</scope>
    <source>
        <strain evidence="2 3">SYL130</strain>
    </source>
</reference>
<protein>
    <submittedName>
        <fullName evidence="2">Uncharacterized protein</fullName>
    </submittedName>
</protein>
<name>A0ABW9ZYY9_9BACT</name>
<proteinExistence type="predicted"/>
<gene>
    <name evidence="2" type="ORF">GWC95_13470</name>
</gene>
<feature type="transmembrane region" description="Helical" evidence="1">
    <location>
        <begin position="10"/>
        <end position="28"/>
    </location>
</feature>
<comment type="caution">
    <text evidence="2">The sequence shown here is derived from an EMBL/GenBank/DDBJ whole genome shotgun (WGS) entry which is preliminary data.</text>
</comment>
<feature type="transmembrane region" description="Helical" evidence="1">
    <location>
        <begin position="40"/>
        <end position="59"/>
    </location>
</feature>
<organism evidence="2 3">
    <name type="scientific">Sediminibacterium roseum</name>
    <dbReference type="NCBI Taxonomy" id="1978412"/>
    <lineage>
        <taxon>Bacteria</taxon>
        <taxon>Pseudomonadati</taxon>
        <taxon>Bacteroidota</taxon>
        <taxon>Chitinophagia</taxon>
        <taxon>Chitinophagales</taxon>
        <taxon>Chitinophagaceae</taxon>
        <taxon>Sediminibacterium</taxon>
    </lineage>
</organism>
<dbReference type="Proteomes" id="UP000753802">
    <property type="component" value="Unassembled WGS sequence"/>
</dbReference>
<keyword evidence="3" id="KW-1185">Reference proteome</keyword>
<sequence length="102" mass="11330">MQALEPIRKIFSWIAVVAVLFFVVNLFVWDSETVLPYGTVRTMLLIGFIAGALAAVLCIAEPPVSWKTLVFTLALAIVTGGLYFFESSFNDAWKTKNEALKK</sequence>
<keyword evidence="1" id="KW-0812">Transmembrane</keyword>
<accession>A0ABW9ZYY9</accession>
<feature type="transmembrane region" description="Helical" evidence="1">
    <location>
        <begin position="66"/>
        <end position="85"/>
    </location>
</feature>
<dbReference type="EMBL" id="JAACJS010000015">
    <property type="protein sequence ID" value="NCI50937.1"/>
    <property type="molecule type" value="Genomic_DNA"/>
</dbReference>
<evidence type="ECO:0000313" key="2">
    <source>
        <dbReference type="EMBL" id="NCI50937.1"/>
    </source>
</evidence>
<evidence type="ECO:0000313" key="3">
    <source>
        <dbReference type="Proteomes" id="UP000753802"/>
    </source>
</evidence>
<evidence type="ECO:0000256" key="1">
    <source>
        <dbReference type="SAM" id="Phobius"/>
    </source>
</evidence>
<keyword evidence="1" id="KW-0472">Membrane</keyword>